<dbReference type="Gene3D" id="2.40.30.170">
    <property type="match status" value="1"/>
</dbReference>
<dbReference type="AlphaFoldDB" id="A0A9D2TYI0"/>
<organism evidence="8 9">
    <name type="scientific">Candidatus Blautia avicola</name>
    <dbReference type="NCBI Taxonomy" id="2838483"/>
    <lineage>
        <taxon>Bacteria</taxon>
        <taxon>Bacillati</taxon>
        <taxon>Bacillota</taxon>
        <taxon>Clostridia</taxon>
        <taxon>Lachnospirales</taxon>
        <taxon>Lachnospiraceae</taxon>
        <taxon>Blautia</taxon>
    </lineage>
</organism>
<dbReference type="Gene3D" id="2.40.50.100">
    <property type="match status" value="1"/>
</dbReference>
<evidence type="ECO:0000256" key="2">
    <source>
        <dbReference type="ARBA" id="ARBA00009477"/>
    </source>
</evidence>
<evidence type="ECO:0000259" key="7">
    <source>
        <dbReference type="Pfam" id="PF25989"/>
    </source>
</evidence>
<dbReference type="InterPro" id="IPR006143">
    <property type="entry name" value="RND_pump_MFP"/>
</dbReference>
<feature type="domain" description="YknX-like C-terminal permuted SH3-like" evidence="7">
    <location>
        <begin position="471"/>
        <end position="522"/>
    </location>
</feature>
<evidence type="ECO:0000256" key="6">
    <source>
        <dbReference type="SAM" id="Phobius"/>
    </source>
</evidence>
<gene>
    <name evidence="8" type="ORF">H9914_09010</name>
</gene>
<evidence type="ECO:0000256" key="1">
    <source>
        <dbReference type="ARBA" id="ARBA00004196"/>
    </source>
</evidence>
<evidence type="ECO:0000256" key="4">
    <source>
        <dbReference type="SAM" id="Coils"/>
    </source>
</evidence>
<dbReference type="Proteomes" id="UP000823892">
    <property type="component" value="Unassembled WGS sequence"/>
</dbReference>
<reference evidence="8" key="1">
    <citation type="journal article" date="2021" name="PeerJ">
        <title>Extensive microbial diversity within the chicken gut microbiome revealed by metagenomics and culture.</title>
        <authorList>
            <person name="Gilroy R."/>
            <person name="Ravi A."/>
            <person name="Getino M."/>
            <person name="Pursley I."/>
            <person name="Horton D.L."/>
            <person name="Alikhan N.F."/>
            <person name="Baker D."/>
            <person name="Gharbi K."/>
            <person name="Hall N."/>
            <person name="Watson M."/>
            <person name="Adriaenssens E.M."/>
            <person name="Foster-Nyarko E."/>
            <person name="Jarju S."/>
            <person name="Secka A."/>
            <person name="Antonio M."/>
            <person name="Oren A."/>
            <person name="Chaudhuri R.R."/>
            <person name="La Ragione R."/>
            <person name="Hildebrand F."/>
            <person name="Pallen M.J."/>
        </authorList>
    </citation>
    <scope>NUCLEOTIDE SEQUENCE</scope>
    <source>
        <strain evidence="8">ChiBcec6-4105</strain>
    </source>
</reference>
<dbReference type="Gene3D" id="2.40.420.20">
    <property type="match status" value="1"/>
</dbReference>
<dbReference type="PANTHER" id="PTHR32347">
    <property type="entry name" value="EFFLUX SYSTEM COMPONENT YKNX-RELATED"/>
    <property type="match status" value="1"/>
</dbReference>
<keyword evidence="6" id="KW-1133">Transmembrane helix</keyword>
<evidence type="ECO:0000313" key="9">
    <source>
        <dbReference type="Proteomes" id="UP000823892"/>
    </source>
</evidence>
<feature type="region of interest" description="Disordered" evidence="5">
    <location>
        <begin position="243"/>
        <end position="283"/>
    </location>
</feature>
<dbReference type="GO" id="GO:0016020">
    <property type="term" value="C:membrane"/>
    <property type="evidence" value="ECO:0007669"/>
    <property type="project" value="InterPro"/>
</dbReference>
<reference evidence="8" key="2">
    <citation type="submission" date="2021-04" db="EMBL/GenBank/DDBJ databases">
        <authorList>
            <person name="Gilroy R."/>
        </authorList>
    </citation>
    <scope>NUCLEOTIDE SEQUENCE</scope>
    <source>
        <strain evidence="8">ChiBcec6-4105</strain>
    </source>
</reference>
<dbReference type="Pfam" id="PF25989">
    <property type="entry name" value="YknX_C"/>
    <property type="match status" value="1"/>
</dbReference>
<dbReference type="GO" id="GO:0022857">
    <property type="term" value="F:transmembrane transporter activity"/>
    <property type="evidence" value="ECO:0007669"/>
    <property type="project" value="InterPro"/>
</dbReference>
<accession>A0A9D2TYI0</accession>
<feature type="compositionally biased region" description="Basic and acidic residues" evidence="5">
    <location>
        <begin position="256"/>
        <end position="269"/>
    </location>
</feature>
<dbReference type="EMBL" id="DWUY01000203">
    <property type="protein sequence ID" value="HJD29113.1"/>
    <property type="molecule type" value="Genomic_DNA"/>
</dbReference>
<feature type="transmembrane region" description="Helical" evidence="6">
    <location>
        <begin position="12"/>
        <end position="33"/>
    </location>
</feature>
<keyword evidence="6" id="KW-0472">Membrane</keyword>
<dbReference type="SUPFAM" id="SSF111369">
    <property type="entry name" value="HlyD-like secretion proteins"/>
    <property type="match status" value="1"/>
</dbReference>
<sequence length="540" mass="58156">MKKGILKSKNGIMLITLGVVVIMIILIAVIGGMNQSGESVPTIETIAVTKGNVTQEVEASGNVESEQKKTFYSPVNGEIQTMSVETGDTVEAGQSIIGFNLETLESENQKAELNVRSGQLELADAQQQAAEAAAKQADAQARVPELEAQIAEKQDQIASLQQQITDVQSQAAADAQAEAQQAAADMMQAYKNDLDTYRNQTFPEYQENLLNAENTMYDCQAAFNEAVQLYEKEEITVDEYSQKEKEFQQAQQAYQDLKDNPPAEPKQEDYTVSGTGGDTAAVPDTSDLQFQLESASQELAQLQSELASQEAVAEADTTGLTSAAQEQMKISNNLAELEVKNLQELIEEGRKGIQAEFKGVISDAQVTQGATVTQGMQLFTLQSTEQVCVEANISKYDFDKVKEGQKASVTLGDSEYQGTVEKISKIAIPNEQGTPLIGVTIHIDNPDDNIFIGVDAQASIQAAQAKDVPLLPVEAVNIGKDGSFCYVVEDGKIAEKSIETGVTSDSYVEITKGLKTGDQVIRDIGSHEVGDSVVAVEAAE</sequence>
<evidence type="ECO:0000313" key="8">
    <source>
        <dbReference type="EMBL" id="HJD29113.1"/>
    </source>
</evidence>
<dbReference type="NCBIfam" id="TIGR01730">
    <property type="entry name" value="RND_mfp"/>
    <property type="match status" value="1"/>
</dbReference>
<dbReference type="PANTHER" id="PTHR32347:SF14">
    <property type="entry name" value="EFFLUX SYSTEM COMPONENT YKNX-RELATED"/>
    <property type="match status" value="1"/>
</dbReference>
<keyword evidence="3 4" id="KW-0175">Coiled coil</keyword>
<comment type="similarity">
    <text evidence="2">Belongs to the membrane fusion protein (MFP) (TC 8.A.1) family.</text>
</comment>
<keyword evidence="6" id="KW-0812">Transmembrane</keyword>
<comment type="subcellular location">
    <subcellularLocation>
        <location evidence="1">Cell envelope</location>
    </subcellularLocation>
</comment>
<feature type="coiled-coil region" evidence="4">
    <location>
        <begin position="285"/>
        <end position="345"/>
    </location>
</feature>
<dbReference type="GO" id="GO:0030313">
    <property type="term" value="C:cell envelope"/>
    <property type="evidence" value="ECO:0007669"/>
    <property type="project" value="UniProtKB-SubCell"/>
</dbReference>
<feature type="coiled-coil region" evidence="4">
    <location>
        <begin position="101"/>
        <end position="200"/>
    </location>
</feature>
<dbReference type="InterPro" id="IPR058637">
    <property type="entry name" value="YknX-like_C"/>
</dbReference>
<protein>
    <submittedName>
        <fullName evidence="8">Efflux RND transporter periplasmic adaptor subunit</fullName>
    </submittedName>
</protein>
<comment type="caution">
    <text evidence="8">The sequence shown here is derived from an EMBL/GenBank/DDBJ whole genome shotgun (WGS) entry which is preliminary data.</text>
</comment>
<name>A0A9D2TYI0_9FIRM</name>
<dbReference type="InterPro" id="IPR050465">
    <property type="entry name" value="UPF0194_transport"/>
</dbReference>
<proteinExistence type="inferred from homology"/>
<evidence type="ECO:0000256" key="5">
    <source>
        <dbReference type="SAM" id="MobiDB-lite"/>
    </source>
</evidence>
<evidence type="ECO:0000256" key="3">
    <source>
        <dbReference type="ARBA" id="ARBA00023054"/>
    </source>
</evidence>